<evidence type="ECO:0000256" key="4">
    <source>
        <dbReference type="ARBA" id="ARBA00023136"/>
    </source>
</evidence>
<evidence type="ECO:0000256" key="3">
    <source>
        <dbReference type="ARBA" id="ARBA00022989"/>
    </source>
</evidence>
<dbReference type="AlphaFoldDB" id="A0A1J4TC43"/>
<protein>
    <recommendedName>
        <fullName evidence="6">O-antigen ligase-related domain-containing protein</fullName>
    </recommendedName>
</protein>
<dbReference type="EMBL" id="MNUV01000017">
    <property type="protein sequence ID" value="OIO08046.1"/>
    <property type="molecule type" value="Genomic_DNA"/>
</dbReference>
<evidence type="ECO:0000256" key="1">
    <source>
        <dbReference type="ARBA" id="ARBA00004141"/>
    </source>
</evidence>
<proteinExistence type="predicted"/>
<dbReference type="GO" id="GO:0016020">
    <property type="term" value="C:membrane"/>
    <property type="evidence" value="ECO:0007669"/>
    <property type="project" value="UniProtKB-SubCell"/>
</dbReference>
<keyword evidence="2 5" id="KW-0812">Transmembrane</keyword>
<feature type="transmembrane region" description="Helical" evidence="5">
    <location>
        <begin position="370"/>
        <end position="394"/>
    </location>
</feature>
<feature type="transmembrane region" description="Helical" evidence="5">
    <location>
        <begin position="135"/>
        <end position="153"/>
    </location>
</feature>
<evidence type="ECO:0000256" key="2">
    <source>
        <dbReference type="ARBA" id="ARBA00022692"/>
    </source>
</evidence>
<feature type="transmembrane region" description="Helical" evidence="5">
    <location>
        <begin position="66"/>
        <end position="87"/>
    </location>
</feature>
<comment type="caution">
    <text evidence="7">The sequence shown here is derived from an EMBL/GenBank/DDBJ whole genome shotgun (WGS) entry which is preliminary data.</text>
</comment>
<evidence type="ECO:0000256" key="5">
    <source>
        <dbReference type="SAM" id="Phobius"/>
    </source>
</evidence>
<dbReference type="PANTHER" id="PTHR37422">
    <property type="entry name" value="TEICHURONIC ACID BIOSYNTHESIS PROTEIN TUAE"/>
    <property type="match status" value="1"/>
</dbReference>
<gene>
    <name evidence="7" type="ORF">AUJ35_01065</name>
</gene>
<feature type="transmembrane region" description="Helical" evidence="5">
    <location>
        <begin position="165"/>
        <end position="184"/>
    </location>
</feature>
<feature type="transmembrane region" description="Helical" evidence="5">
    <location>
        <begin position="209"/>
        <end position="226"/>
    </location>
</feature>
<evidence type="ECO:0000259" key="6">
    <source>
        <dbReference type="Pfam" id="PF04932"/>
    </source>
</evidence>
<name>A0A1J4TC43_9BACT</name>
<organism evidence="7 8">
    <name type="scientific">Candidatus Falkowbacteria bacterium CG1_02_41_21</name>
    <dbReference type="NCBI Taxonomy" id="1805147"/>
    <lineage>
        <taxon>Bacteria</taxon>
        <taxon>Candidatus Falkowiibacteriota</taxon>
    </lineage>
</organism>
<keyword evidence="3 5" id="KW-1133">Transmembrane helix</keyword>
<feature type="transmembrane region" description="Helical" evidence="5">
    <location>
        <begin position="6"/>
        <end position="27"/>
    </location>
</feature>
<dbReference type="Proteomes" id="UP000182860">
    <property type="component" value="Unassembled WGS sequence"/>
</dbReference>
<evidence type="ECO:0000313" key="7">
    <source>
        <dbReference type="EMBL" id="OIO08046.1"/>
    </source>
</evidence>
<feature type="transmembrane region" description="Helical" evidence="5">
    <location>
        <begin position="286"/>
        <end position="303"/>
    </location>
</feature>
<keyword evidence="4 5" id="KW-0472">Membrane</keyword>
<feature type="transmembrane region" description="Helical" evidence="5">
    <location>
        <begin position="406"/>
        <end position="424"/>
    </location>
</feature>
<evidence type="ECO:0000313" key="8">
    <source>
        <dbReference type="Proteomes" id="UP000182860"/>
    </source>
</evidence>
<dbReference type="InterPro" id="IPR051533">
    <property type="entry name" value="WaaL-like"/>
</dbReference>
<feature type="transmembrane region" description="Helical" evidence="5">
    <location>
        <begin position="107"/>
        <end position="129"/>
    </location>
</feature>
<dbReference type="InterPro" id="IPR007016">
    <property type="entry name" value="O-antigen_ligase-rel_domated"/>
</dbReference>
<sequence>MKLKSNWLIFSAVVLLAALWLVGSYLLPVAIGGGVLLVLLIFSIRLDWGLYILAFSLPLINWNFTWNSLSVSFVEIIALLLVVAFVLHHSYSFCRGQNIWRKIKLPLWQPFLIFIIAAAISSLFSHYILSAAWYAIRWLLFFYVAYLAVPYNIIKDGRVLKNTIIALTLSGVGLAIMGLVSLTYQDWYNDFFRIQPTALFGIYPVGENHNLMAEFLVIISFLVLSLKHWSKSLRLNRFINILFLFLLAVTIGTFSRTAWIVLGVSSAVYLFLDTVYLKRKQWNSKNIILALVVATMVLVPFIIRMDRLQAENVSSTENRLLLTQIAWRALAAQPLVGYGPGTFVTLVENNVRFTAKYGDPLDSHGVWQKLIAEVGSLGTAAFALFVGLIFWNLYRALKIYKREAQLLLPLTVAVLGGFIYQWFNTSYYKGKLWVPIAVALAGMNLLKQKYVQKRNLIVK</sequence>
<dbReference type="Pfam" id="PF04932">
    <property type="entry name" value="Wzy_C"/>
    <property type="match status" value="1"/>
</dbReference>
<comment type="subcellular location">
    <subcellularLocation>
        <location evidence="1">Membrane</location>
        <topology evidence="1">Multi-pass membrane protein</topology>
    </subcellularLocation>
</comment>
<accession>A0A1J4TC43</accession>
<feature type="domain" description="O-antigen ligase-related" evidence="6">
    <location>
        <begin position="242"/>
        <end position="382"/>
    </location>
</feature>
<dbReference type="PANTHER" id="PTHR37422:SF13">
    <property type="entry name" value="LIPOPOLYSACCHARIDE BIOSYNTHESIS PROTEIN PA4999-RELATED"/>
    <property type="match status" value="1"/>
</dbReference>
<feature type="transmembrane region" description="Helical" evidence="5">
    <location>
        <begin position="238"/>
        <end position="254"/>
    </location>
</feature>
<reference evidence="7 8" key="1">
    <citation type="journal article" date="2016" name="Environ. Microbiol.">
        <title>Genomic resolution of a cold subsurface aquifer community provides metabolic insights for novel microbes adapted to high CO concentrations.</title>
        <authorList>
            <person name="Probst A.J."/>
            <person name="Castelle C.J."/>
            <person name="Singh A."/>
            <person name="Brown C.T."/>
            <person name="Anantharaman K."/>
            <person name="Sharon I."/>
            <person name="Hug L.A."/>
            <person name="Burstein D."/>
            <person name="Emerson J.B."/>
            <person name="Thomas B.C."/>
            <person name="Banfield J.F."/>
        </authorList>
    </citation>
    <scope>NUCLEOTIDE SEQUENCE [LARGE SCALE GENOMIC DNA]</scope>
    <source>
        <strain evidence="7">CG1_02_41_21</strain>
    </source>
</reference>